<dbReference type="STRING" id="914234.M2Q572"/>
<reference evidence="7 8" key="1">
    <citation type="journal article" date="2012" name="Proc. Natl. Acad. Sci. U.S.A.">
        <title>Comparative genomics of Ceriporiopsis subvermispora and Phanerochaete chrysosporium provide insight into selective ligninolysis.</title>
        <authorList>
            <person name="Fernandez-Fueyo E."/>
            <person name="Ruiz-Duenas F.J."/>
            <person name="Ferreira P."/>
            <person name="Floudas D."/>
            <person name="Hibbett D.S."/>
            <person name="Canessa P."/>
            <person name="Larrondo L.F."/>
            <person name="James T.Y."/>
            <person name="Seelenfreund D."/>
            <person name="Lobos S."/>
            <person name="Polanco R."/>
            <person name="Tello M."/>
            <person name="Honda Y."/>
            <person name="Watanabe T."/>
            <person name="Watanabe T."/>
            <person name="Ryu J.S."/>
            <person name="Kubicek C.P."/>
            <person name="Schmoll M."/>
            <person name="Gaskell J."/>
            <person name="Hammel K.E."/>
            <person name="St John F.J."/>
            <person name="Vanden Wymelenberg A."/>
            <person name="Sabat G."/>
            <person name="Splinter BonDurant S."/>
            <person name="Syed K."/>
            <person name="Yadav J.S."/>
            <person name="Doddapaneni H."/>
            <person name="Subramanian V."/>
            <person name="Lavin J.L."/>
            <person name="Oguiza J.A."/>
            <person name="Perez G."/>
            <person name="Pisabarro A.G."/>
            <person name="Ramirez L."/>
            <person name="Santoyo F."/>
            <person name="Master E."/>
            <person name="Coutinho P.M."/>
            <person name="Henrissat B."/>
            <person name="Lombard V."/>
            <person name="Magnuson J.K."/>
            <person name="Kuees U."/>
            <person name="Hori C."/>
            <person name="Igarashi K."/>
            <person name="Samejima M."/>
            <person name="Held B.W."/>
            <person name="Barry K.W."/>
            <person name="LaButti K.M."/>
            <person name="Lapidus A."/>
            <person name="Lindquist E.A."/>
            <person name="Lucas S.M."/>
            <person name="Riley R."/>
            <person name="Salamov A.A."/>
            <person name="Hoffmeister D."/>
            <person name="Schwenk D."/>
            <person name="Hadar Y."/>
            <person name="Yarden O."/>
            <person name="de Vries R.P."/>
            <person name="Wiebenga A."/>
            <person name="Stenlid J."/>
            <person name="Eastwood D."/>
            <person name="Grigoriev I.V."/>
            <person name="Berka R.M."/>
            <person name="Blanchette R.A."/>
            <person name="Kersten P."/>
            <person name="Martinez A.T."/>
            <person name="Vicuna R."/>
            <person name="Cullen D."/>
        </authorList>
    </citation>
    <scope>NUCLEOTIDE SEQUENCE [LARGE SCALE GENOMIC DNA]</scope>
    <source>
        <strain evidence="7 8">B</strain>
    </source>
</reference>
<dbReference type="InterPro" id="IPR038753">
    <property type="entry name" value="NFKBIL1"/>
</dbReference>
<dbReference type="PANTHER" id="PTHR15263">
    <property type="entry name" value="I-KAPPA-B-LIKE PROTEIN IKBL"/>
    <property type="match status" value="1"/>
</dbReference>
<dbReference type="AlphaFoldDB" id="M2Q572"/>
<feature type="region of interest" description="Disordered" evidence="6">
    <location>
        <begin position="261"/>
        <end position="319"/>
    </location>
</feature>
<feature type="region of interest" description="Disordered" evidence="6">
    <location>
        <begin position="1"/>
        <end position="136"/>
    </location>
</feature>
<protein>
    <submittedName>
        <fullName evidence="7">Uncharacterized protein</fullName>
    </submittedName>
</protein>
<proteinExistence type="predicted"/>
<dbReference type="OrthoDB" id="412109at2759"/>
<dbReference type="PANTHER" id="PTHR15263:SF1">
    <property type="entry name" value="NF-KAPPA-B INHIBITOR-LIKE PROTEIN 1"/>
    <property type="match status" value="1"/>
</dbReference>
<comment type="subcellular location">
    <subcellularLocation>
        <location evidence="1">Nucleus</location>
    </subcellularLocation>
</comment>
<evidence type="ECO:0000313" key="8">
    <source>
        <dbReference type="Proteomes" id="UP000016930"/>
    </source>
</evidence>
<evidence type="ECO:0000256" key="4">
    <source>
        <dbReference type="ARBA" id="ARBA00023043"/>
    </source>
</evidence>
<keyword evidence="8" id="KW-1185">Reference proteome</keyword>
<gene>
    <name evidence="7" type="ORF">CERSUDRAFT_119264</name>
</gene>
<dbReference type="GO" id="GO:0043124">
    <property type="term" value="P:negative regulation of canonical NF-kappaB signal transduction"/>
    <property type="evidence" value="ECO:0007669"/>
    <property type="project" value="InterPro"/>
</dbReference>
<evidence type="ECO:0000256" key="1">
    <source>
        <dbReference type="ARBA" id="ARBA00004123"/>
    </source>
</evidence>
<keyword evidence="3" id="KW-0677">Repeat</keyword>
<evidence type="ECO:0000313" key="7">
    <source>
        <dbReference type="EMBL" id="EMD31933.1"/>
    </source>
</evidence>
<keyword evidence="4" id="KW-0040">ANK repeat</keyword>
<accession>M2Q572</accession>
<evidence type="ECO:0000256" key="6">
    <source>
        <dbReference type="SAM" id="MobiDB-lite"/>
    </source>
</evidence>
<sequence>MPHTTQRQSYHHNHHHPYGQYAGRKATHTRSTNQSLRESGPAAGGSSNHHASRDPPPDFVPVRPRPTAANQCDHTPPANPPSTSSRDVRGQSGAERYRAQAAANRRLPRRQRVVCPVEPPLDDTPEPWNNIQPPRGQVDEAESRLFKHLERMKLDRVFFQQLAEQRAIVERVASKRAKRTMRREARDAAAAALAAEREREELPDQAAARAEMLRQKRQEEEEVRQRAEEEAKRAQRLREIEQIHRERVREILRKTEEILKEKRRKREEAQRRETERKRAQEELRRQEARRAEESRRQSEESERHRRSREQREREAAARRAQQIFDELRRSQEEARKTAAAAEEAMLENTFRQYHERWDVLLNSDAHIGPIHGDQIPWPTHHLIQSLEDITVERVSEFLFHPVHLRLQEKTRKEMLKWEVRKYHSDKFTTKVLPRVVDWQRDLARQAAEAFTKCITQLIVQARDR</sequence>
<keyword evidence="2" id="KW-0597">Phosphoprotein</keyword>
<dbReference type="GO" id="GO:0005634">
    <property type="term" value="C:nucleus"/>
    <property type="evidence" value="ECO:0007669"/>
    <property type="project" value="UniProtKB-SubCell"/>
</dbReference>
<evidence type="ECO:0000256" key="5">
    <source>
        <dbReference type="ARBA" id="ARBA00023242"/>
    </source>
</evidence>
<keyword evidence="5" id="KW-0539">Nucleus</keyword>
<evidence type="ECO:0000256" key="2">
    <source>
        <dbReference type="ARBA" id="ARBA00022553"/>
    </source>
</evidence>
<organism evidence="7 8">
    <name type="scientific">Ceriporiopsis subvermispora (strain B)</name>
    <name type="common">White-rot fungus</name>
    <name type="synonym">Gelatoporia subvermispora</name>
    <dbReference type="NCBI Taxonomy" id="914234"/>
    <lineage>
        <taxon>Eukaryota</taxon>
        <taxon>Fungi</taxon>
        <taxon>Dikarya</taxon>
        <taxon>Basidiomycota</taxon>
        <taxon>Agaricomycotina</taxon>
        <taxon>Agaricomycetes</taxon>
        <taxon>Polyporales</taxon>
        <taxon>Gelatoporiaceae</taxon>
        <taxon>Gelatoporia</taxon>
    </lineage>
</organism>
<name>M2Q572_CERS8</name>
<dbReference type="EMBL" id="KB445814">
    <property type="protein sequence ID" value="EMD31933.1"/>
    <property type="molecule type" value="Genomic_DNA"/>
</dbReference>
<feature type="compositionally biased region" description="Basic and acidic residues" evidence="6">
    <location>
        <begin position="261"/>
        <end position="317"/>
    </location>
</feature>
<dbReference type="Proteomes" id="UP000016930">
    <property type="component" value="Unassembled WGS sequence"/>
</dbReference>
<dbReference type="HOGENOM" id="CLU_589247_0_0_1"/>
<evidence type="ECO:0000256" key="3">
    <source>
        <dbReference type="ARBA" id="ARBA00022737"/>
    </source>
</evidence>